<protein>
    <submittedName>
        <fullName evidence="1">Uncharacterized protein</fullName>
    </submittedName>
</protein>
<accession>A0A2I1YYN2</accession>
<organism evidence="1 2">
    <name type="scientific">Streptococcus mitis</name>
    <dbReference type="NCBI Taxonomy" id="28037"/>
    <lineage>
        <taxon>Bacteria</taxon>
        <taxon>Bacillati</taxon>
        <taxon>Bacillota</taxon>
        <taxon>Bacilli</taxon>
        <taxon>Lactobacillales</taxon>
        <taxon>Streptococcaceae</taxon>
        <taxon>Streptococcus</taxon>
        <taxon>Streptococcus mitis group</taxon>
    </lineage>
</organism>
<comment type="caution">
    <text evidence="1">The sequence shown here is derived from an EMBL/GenBank/DDBJ whole genome shotgun (WGS) entry which is preliminary data.</text>
</comment>
<evidence type="ECO:0000313" key="1">
    <source>
        <dbReference type="EMBL" id="PLA59979.1"/>
    </source>
</evidence>
<reference evidence="1 2" key="1">
    <citation type="submission" date="2017-12" db="EMBL/GenBank/DDBJ databases">
        <title>Phylogenetic diversity of female urinary microbiome.</title>
        <authorList>
            <person name="Thomas-White K."/>
            <person name="Wolfe A.J."/>
        </authorList>
    </citation>
    <scope>NUCLEOTIDE SEQUENCE [LARGE SCALE GENOMIC DNA]</scope>
    <source>
        <strain evidence="1 2">UMB1341</strain>
    </source>
</reference>
<dbReference type="EMBL" id="PKIE01000005">
    <property type="protein sequence ID" value="PLA59979.1"/>
    <property type="molecule type" value="Genomic_DNA"/>
</dbReference>
<dbReference type="SUPFAM" id="SSF88659">
    <property type="entry name" value="Sigma3 and sigma4 domains of RNA polymerase sigma factors"/>
    <property type="match status" value="1"/>
</dbReference>
<dbReference type="Proteomes" id="UP000234971">
    <property type="component" value="Unassembled WGS sequence"/>
</dbReference>
<name>A0A2I1YYN2_STRMT</name>
<dbReference type="RefSeq" id="WP_101786004.1">
    <property type="nucleotide sequence ID" value="NZ_PKIE01000005.1"/>
</dbReference>
<dbReference type="AlphaFoldDB" id="A0A2I1YYN2"/>
<gene>
    <name evidence="1" type="ORF">CYK18_07835</name>
</gene>
<proteinExistence type="predicted"/>
<dbReference type="InterPro" id="IPR013324">
    <property type="entry name" value="RNA_pol_sigma_r3/r4-like"/>
</dbReference>
<evidence type="ECO:0000313" key="2">
    <source>
        <dbReference type="Proteomes" id="UP000234971"/>
    </source>
</evidence>
<sequence length="143" mass="16690">MSKIESRRNREIDSAAATGKWSEVSRLLEQPFQNLERKGRKYGLSSLNSLTVTEGKTTELIDFIDDDTYNPEKDLLRKERSEYLDKALQKLSEDDLHIFLEVALKGTSALQLTKETSYKSHKTIQRHYEKAVLFLQKELKDYF</sequence>